<dbReference type="InterPro" id="IPR029026">
    <property type="entry name" value="tRNA_m1G_MTases_N"/>
</dbReference>
<keyword evidence="6" id="KW-0949">S-adenosyl-L-methionine</keyword>
<dbReference type="GO" id="GO:0003723">
    <property type="term" value="F:RNA binding"/>
    <property type="evidence" value="ECO:0007669"/>
    <property type="project" value="InterPro"/>
</dbReference>
<evidence type="ECO:0000256" key="7">
    <source>
        <dbReference type="ARBA" id="ARBA00022946"/>
    </source>
</evidence>
<feature type="region of interest" description="Disordered" evidence="10">
    <location>
        <begin position="879"/>
        <end position="969"/>
    </location>
</feature>
<keyword evidence="8" id="KW-0496">Mitochondrion</keyword>
<feature type="compositionally biased region" description="Basic and acidic residues" evidence="10">
    <location>
        <begin position="191"/>
        <end position="203"/>
    </location>
</feature>
<protein>
    <recommendedName>
        <fullName evidence="9">rRNA methyltransferase 1, mitochondrial</fullName>
    </recommendedName>
</protein>
<dbReference type="EMBL" id="JAVHJO010000013">
    <property type="protein sequence ID" value="KAK6530161.1"/>
    <property type="molecule type" value="Genomic_DNA"/>
</dbReference>
<dbReference type="Pfam" id="PF08032">
    <property type="entry name" value="SpoU_sub_bind"/>
    <property type="match status" value="1"/>
</dbReference>
<comment type="caution">
    <text evidence="12">The sequence shown here is derived from an EMBL/GenBank/DDBJ whole genome shotgun (WGS) entry which is preliminary data.</text>
</comment>
<sequence length="969" mass="109320">MYRGIAHTGLSRTSTSRSHVLPYITSYPTLQRQFSRMVLLKGGKKTKSAWQYRGTRSSREKEQRLSGIRDRQIKARSFDFEKIHRREEEEEEEEEPTILRTAEADSGFKIRWSEKAPTKDHVHPWDNERYKPTRPPRPPSPPPEEEKPTGWVSQKDTGFIEPPPSTQLPKGEELNLILETPRNEGNGLSDVRSEDPPTRTHDRPRFIAHRMGKYNPKQDGKNNMYSREDGELDRWVNEANDAELLAVGITSGASKQAPLPVSRSNTGDDGRYEKAGYSYGLQWGLTRKPPRDLPFATPTSEYLYGYSVSRLALREKRRMVHRLYVYQGLMRDRRTLEREAKLRRNAEQVGIPVTGVEDISLLDAMSKGRPHNGFVLEVEPIKIPTIDYLGSVKDRQFNAPISGSTQYVKLSSKQENRHPFVLILDQLLDGGNFGAILRSAYFLGVDAVVISANNSTPATASTSKSSAGALEVVDLYHSQNLLNFITESQTRGWKFYGAMPNPSQADLKSSKKSKATKWYDMEGLNDPLHFHPCALVMGNEAEGLRPTIQSLMDGYVTIRSSEHADDTIDSLNVGVAASILTHGFLNPSAKNKRPESAKDRKTIRKLSRLDVEKAVAENTMFTMDDGKYEAPRYEGTKLVERSGVGVDDEETTMAESTTITTADETDAKLMEENEEEGEDEDDDEDYTNSMEEEEDENHEDEDEDWLGEQMEKDGNPENDEDALKILEEQYGITFKDGKAMPFEPNEDEDEDGGLIDLDEELGDDEDIEEDSELEDSDEEDLEEDDEDSEAIDPNSEFKPEGWEEAVGENGKLDYNILQEKLREEAHKGFGKLVTDAMENAAGVTAVHGISASNNVNSVPKLDDSKETLGTDIEKYLERAARKKAKRKRYREERKGLNKKERKALKKQKKKEQIALRKQVRDDKTKTIAALHRRQDPPTLKGAKGPEPASAKKGGEAPKSVSPQWDGITE</sequence>
<comment type="similarity">
    <text evidence="2">Belongs to the class IV-like SAM-binding methyltransferase superfamily. RNA methyltransferase TrmH family.</text>
</comment>
<feature type="region of interest" description="Disordered" evidence="10">
    <location>
        <begin position="639"/>
        <end position="808"/>
    </location>
</feature>
<feature type="domain" description="RNA 2-O ribose methyltransferase substrate binding" evidence="11">
    <location>
        <begin position="302"/>
        <end position="384"/>
    </location>
</feature>
<evidence type="ECO:0000256" key="3">
    <source>
        <dbReference type="ARBA" id="ARBA00022552"/>
    </source>
</evidence>
<feature type="compositionally biased region" description="Basic and acidic residues" evidence="10">
    <location>
        <begin position="102"/>
        <end position="131"/>
    </location>
</feature>
<evidence type="ECO:0000313" key="13">
    <source>
        <dbReference type="Proteomes" id="UP001365542"/>
    </source>
</evidence>
<reference evidence="12 13" key="1">
    <citation type="submission" date="2019-10" db="EMBL/GenBank/DDBJ databases">
        <authorList>
            <person name="Palmer J.M."/>
        </authorList>
    </citation>
    <scope>NUCLEOTIDE SEQUENCE [LARGE SCALE GENOMIC DNA]</scope>
    <source>
        <strain evidence="12 13">TWF694</strain>
    </source>
</reference>
<accession>A0AAV9WYD8</accession>
<feature type="compositionally biased region" description="Basic and acidic residues" evidence="10">
    <location>
        <begin position="910"/>
        <end position="925"/>
    </location>
</feature>
<feature type="compositionally biased region" description="Pro residues" evidence="10">
    <location>
        <begin position="133"/>
        <end position="142"/>
    </location>
</feature>
<feature type="compositionally biased region" description="Basic and acidic residues" evidence="10">
    <location>
        <begin position="709"/>
        <end position="727"/>
    </location>
</feature>
<gene>
    <name evidence="12" type="ORF">TWF694_003529</name>
</gene>
<name>A0AAV9WYD8_9PEZI</name>
<feature type="compositionally biased region" description="Acidic residues" evidence="10">
    <location>
        <begin position="744"/>
        <end position="790"/>
    </location>
</feature>
<comment type="subcellular location">
    <subcellularLocation>
        <location evidence="1">Mitochondrion</location>
    </subcellularLocation>
</comment>
<evidence type="ECO:0000256" key="1">
    <source>
        <dbReference type="ARBA" id="ARBA00004173"/>
    </source>
</evidence>
<dbReference type="Pfam" id="PF00588">
    <property type="entry name" value="SpoU_methylase"/>
    <property type="match status" value="1"/>
</dbReference>
<keyword evidence="7" id="KW-0809">Transit peptide</keyword>
<dbReference type="Proteomes" id="UP001365542">
    <property type="component" value="Unassembled WGS sequence"/>
</dbReference>
<evidence type="ECO:0000259" key="11">
    <source>
        <dbReference type="SMART" id="SM00967"/>
    </source>
</evidence>
<dbReference type="SUPFAM" id="SSF55315">
    <property type="entry name" value="L30e-like"/>
    <property type="match status" value="1"/>
</dbReference>
<evidence type="ECO:0000256" key="2">
    <source>
        <dbReference type="ARBA" id="ARBA00007228"/>
    </source>
</evidence>
<keyword evidence="3" id="KW-0698">rRNA processing</keyword>
<keyword evidence="13" id="KW-1185">Reference proteome</keyword>
<dbReference type="InterPro" id="IPR029028">
    <property type="entry name" value="Alpha/beta_knot_MTases"/>
</dbReference>
<evidence type="ECO:0000256" key="9">
    <source>
        <dbReference type="ARBA" id="ARBA00034881"/>
    </source>
</evidence>
<dbReference type="PANTHER" id="PTHR46103">
    <property type="entry name" value="RRNA METHYLTRANSFERASE 1, MITOCHONDRIAL"/>
    <property type="match status" value="1"/>
</dbReference>
<dbReference type="InterPro" id="IPR013123">
    <property type="entry name" value="SpoU_subst-bd"/>
</dbReference>
<dbReference type="SUPFAM" id="SSF75217">
    <property type="entry name" value="alpha/beta knot"/>
    <property type="match status" value="1"/>
</dbReference>
<evidence type="ECO:0000256" key="4">
    <source>
        <dbReference type="ARBA" id="ARBA00022603"/>
    </source>
</evidence>
<evidence type="ECO:0000313" key="12">
    <source>
        <dbReference type="EMBL" id="KAK6530161.1"/>
    </source>
</evidence>
<dbReference type="Gene3D" id="3.30.1330.30">
    <property type="match status" value="1"/>
</dbReference>
<dbReference type="SMART" id="SM00967">
    <property type="entry name" value="SpoU_sub_bind"/>
    <property type="match status" value="1"/>
</dbReference>
<feature type="region of interest" description="Disordered" evidence="10">
    <location>
        <begin position="84"/>
        <end position="203"/>
    </location>
</feature>
<dbReference type="InterPro" id="IPR047261">
    <property type="entry name" value="MRM1_MeTrfase_dom"/>
</dbReference>
<dbReference type="CDD" id="cd18105">
    <property type="entry name" value="SpoU-like_MRM1"/>
    <property type="match status" value="1"/>
</dbReference>
<dbReference type="InterPro" id="IPR029064">
    <property type="entry name" value="Ribosomal_eL30-like_sf"/>
</dbReference>
<evidence type="ECO:0000256" key="5">
    <source>
        <dbReference type="ARBA" id="ARBA00022679"/>
    </source>
</evidence>
<dbReference type="PANTHER" id="PTHR46103:SF1">
    <property type="entry name" value="RRNA METHYLTRANSFERASE 1, MITOCHONDRIAL"/>
    <property type="match status" value="1"/>
</dbReference>
<dbReference type="AlphaFoldDB" id="A0AAV9WYD8"/>
<proteinExistence type="inferred from homology"/>
<feature type="compositionally biased region" description="Acidic residues" evidence="10">
    <location>
        <begin position="672"/>
        <end position="706"/>
    </location>
</feature>
<feature type="compositionally biased region" description="Basic and acidic residues" evidence="10">
    <location>
        <begin position="889"/>
        <end position="898"/>
    </location>
</feature>
<feature type="compositionally biased region" description="Basic residues" evidence="10">
    <location>
        <begin position="899"/>
        <end position="909"/>
    </location>
</feature>
<keyword evidence="5" id="KW-0808">Transferase</keyword>
<dbReference type="Gene3D" id="3.40.1280.10">
    <property type="match status" value="1"/>
</dbReference>
<dbReference type="InterPro" id="IPR047182">
    <property type="entry name" value="MRM1"/>
</dbReference>
<dbReference type="GO" id="GO:0016435">
    <property type="term" value="F:rRNA (guanine) methyltransferase activity"/>
    <property type="evidence" value="ECO:0007669"/>
    <property type="project" value="TreeGrafter"/>
</dbReference>
<evidence type="ECO:0000256" key="8">
    <source>
        <dbReference type="ARBA" id="ARBA00023128"/>
    </source>
</evidence>
<dbReference type="InterPro" id="IPR001537">
    <property type="entry name" value="SpoU_MeTrfase"/>
</dbReference>
<dbReference type="GO" id="GO:0005739">
    <property type="term" value="C:mitochondrion"/>
    <property type="evidence" value="ECO:0007669"/>
    <property type="project" value="UniProtKB-SubCell"/>
</dbReference>
<organism evidence="12 13">
    <name type="scientific">Orbilia ellipsospora</name>
    <dbReference type="NCBI Taxonomy" id="2528407"/>
    <lineage>
        <taxon>Eukaryota</taxon>
        <taxon>Fungi</taxon>
        <taxon>Dikarya</taxon>
        <taxon>Ascomycota</taxon>
        <taxon>Pezizomycotina</taxon>
        <taxon>Orbiliomycetes</taxon>
        <taxon>Orbiliales</taxon>
        <taxon>Orbiliaceae</taxon>
        <taxon>Orbilia</taxon>
    </lineage>
</organism>
<keyword evidence="4" id="KW-0489">Methyltransferase</keyword>
<evidence type="ECO:0000256" key="10">
    <source>
        <dbReference type="SAM" id="MobiDB-lite"/>
    </source>
</evidence>
<evidence type="ECO:0000256" key="6">
    <source>
        <dbReference type="ARBA" id="ARBA00022691"/>
    </source>
</evidence>